<gene>
    <name evidence="1" type="ORF">VaNZ11_010507</name>
</gene>
<feature type="non-terminal residue" evidence="1">
    <location>
        <position position="109"/>
    </location>
</feature>
<dbReference type="Proteomes" id="UP001165090">
    <property type="component" value="Unassembled WGS sequence"/>
</dbReference>
<dbReference type="EMBL" id="BSDZ01000035">
    <property type="protein sequence ID" value="GLI66587.1"/>
    <property type="molecule type" value="Genomic_DNA"/>
</dbReference>
<evidence type="ECO:0000313" key="2">
    <source>
        <dbReference type="Proteomes" id="UP001165090"/>
    </source>
</evidence>
<proteinExistence type="predicted"/>
<keyword evidence="2" id="KW-1185">Reference proteome</keyword>
<organism evidence="1 2">
    <name type="scientific">Volvox africanus</name>
    <dbReference type="NCBI Taxonomy" id="51714"/>
    <lineage>
        <taxon>Eukaryota</taxon>
        <taxon>Viridiplantae</taxon>
        <taxon>Chlorophyta</taxon>
        <taxon>core chlorophytes</taxon>
        <taxon>Chlorophyceae</taxon>
        <taxon>CS clade</taxon>
        <taxon>Chlamydomonadales</taxon>
        <taxon>Volvocaceae</taxon>
        <taxon>Volvox</taxon>
    </lineage>
</organism>
<evidence type="ECO:0000313" key="1">
    <source>
        <dbReference type="EMBL" id="GLI66587.1"/>
    </source>
</evidence>
<comment type="caution">
    <text evidence="1">The sequence shown here is derived from an EMBL/GenBank/DDBJ whole genome shotgun (WGS) entry which is preliminary data.</text>
</comment>
<protein>
    <submittedName>
        <fullName evidence="1">Uncharacterized protein</fullName>
    </submittedName>
</protein>
<reference evidence="1 2" key="1">
    <citation type="journal article" date="2023" name="IScience">
        <title>Expanded male sex-determining region conserved during the evolution of homothallism in the green alga Volvox.</title>
        <authorList>
            <person name="Yamamoto K."/>
            <person name="Matsuzaki R."/>
            <person name="Mahakham W."/>
            <person name="Heman W."/>
            <person name="Sekimoto H."/>
            <person name="Kawachi M."/>
            <person name="Minakuchi Y."/>
            <person name="Toyoda A."/>
            <person name="Nozaki H."/>
        </authorList>
    </citation>
    <scope>NUCLEOTIDE SEQUENCE [LARGE SCALE GENOMIC DNA]</scope>
    <source>
        <strain evidence="1 2">NIES-4468</strain>
    </source>
</reference>
<accession>A0ABQ5S9H9</accession>
<sequence>MQGGRMDIAGQRRDIHNAGVVVCGLDARAGCGGNTPAGGRRATTAGKHTGIRTRDNIFLQGFGPREGKLSALKRHHYLLYSGAIYQDASVTGCARSVKCDPRVGEDWDC</sequence>
<name>A0ABQ5S9H9_9CHLO</name>